<evidence type="ECO:0000256" key="1">
    <source>
        <dbReference type="ARBA" id="ARBA00022737"/>
    </source>
</evidence>
<dbReference type="InterPro" id="IPR055414">
    <property type="entry name" value="LRR_R13L4/SHOC2-like"/>
</dbReference>
<reference evidence="4" key="1">
    <citation type="journal article" date="2013" name="Nature">
        <title>Draft genome of the wheat A-genome progenitor Triticum urartu.</title>
        <authorList>
            <person name="Ling H.Q."/>
            <person name="Zhao S."/>
            <person name="Liu D."/>
            <person name="Wang J."/>
            <person name="Sun H."/>
            <person name="Zhang C."/>
            <person name="Fan H."/>
            <person name="Li D."/>
            <person name="Dong L."/>
            <person name="Tao Y."/>
            <person name="Gao C."/>
            <person name="Wu H."/>
            <person name="Li Y."/>
            <person name="Cui Y."/>
            <person name="Guo X."/>
            <person name="Zheng S."/>
            <person name="Wang B."/>
            <person name="Yu K."/>
            <person name="Liang Q."/>
            <person name="Yang W."/>
            <person name="Lou X."/>
            <person name="Chen J."/>
            <person name="Feng M."/>
            <person name="Jian J."/>
            <person name="Zhang X."/>
            <person name="Luo G."/>
            <person name="Jiang Y."/>
            <person name="Liu J."/>
            <person name="Wang Z."/>
            <person name="Sha Y."/>
            <person name="Zhang B."/>
            <person name="Wu H."/>
            <person name="Tang D."/>
            <person name="Shen Q."/>
            <person name="Xue P."/>
            <person name="Zou S."/>
            <person name="Wang X."/>
            <person name="Liu X."/>
            <person name="Wang F."/>
            <person name="Yang Y."/>
            <person name="An X."/>
            <person name="Dong Z."/>
            <person name="Zhang K."/>
            <person name="Zhang X."/>
            <person name="Luo M.C."/>
            <person name="Dvorak J."/>
            <person name="Tong Y."/>
            <person name="Wang J."/>
            <person name="Yang H."/>
            <person name="Li Z."/>
            <person name="Wang D."/>
            <person name="Zhang A."/>
            <person name="Wang J."/>
        </authorList>
    </citation>
    <scope>NUCLEOTIDE SEQUENCE</scope>
</reference>
<dbReference type="EMBL" id="KD077265">
    <property type="protein sequence ID" value="EMS62804.1"/>
    <property type="molecule type" value="Genomic_DNA"/>
</dbReference>
<feature type="compositionally biased region" description="Basic and acidic residues" evidence="2">
    <location>
        <begin position="1081"/>
        <end position="1123"/>
    </location>
</feature>
<dbReference type="PANTHER" id="PTHR47186">
    <property type="entry name" value="LEUCINE-RICH REPEAT-CONTAINING PROTEIN 57"/>
    <property type="match status" value="1"/>
</dbReference>
<feature type="region of interest" description="Disordered" evidence="2">
    <location>
        <begin position="266"/>
        <end position="334"/>
    </location>
</feature>
<proteinExistence type="predicted"/>
<feature type="compositionally biased region" description="Pro residues" evidence="2">
    <location>
        <begin position="100"/>
        <end position="109"/>
    </location>
</feature>
<feature type="compositionally biased region" description="Basic and acidic residues" evidence="2">
    <location>
        <begin position="991"/>
        <end position="1033"/>
    </location>
</feature>
<dbReference type="Gene3D" id="3.80.10.10">
    <property type="entry name" value="Ribonuclease Inhibitor"/>
    <property type="match status" value="1"/>
</dbReference>
<gene>
    <name evidence="4" type="ORF">TRIUR3_25463</name>
</gene>
<accession>M8AP94</accession>
<dbReference type="OMA" id="NFPHENT"/>
<feature type="compositionally biased region" description="Basic and acidic residues" evidence="2">
    <location>
        <begin position="170"/>
        <end position="194"/>
    </location>
</feature>
<feature type="region of interest" description="Disordered" evidence="2">
    <location>
        <begin position="487"/>
        <end position="556"/>
    </location>
</feature>
<dbReference type="eggNOG" id="ENOG502QSXD">
    <property type="taxonomic scope" value="Eukaryota"/>
</dbReference>
<dbReference type="Pfam" id="PF23598">
    <property type="entry name" value="LRR_14"/>
    <property type="match status" value="1"/>
</dbReference>
<feature type="region of interest" description="Disordered" evidence="2">
    <location>
        <begin position="161"/>
        <end position="251"/>
    </location>
</feature>
<evidence type="ECO:0000256" key="2">
    <source>
        <dbReference type="SAM" id="MobiDB-lite"/>
    </source>
</evidence>
<feature type="compositionally biased region" description="Polar residues" evidence="2">
    <location>
        <begin position="60"/>
        <end position="72"/>
    </location>
</feature>
<feature type="region of interest" description="Disordered" evidence="2">
    <location>
        <begin position="935"/>
        <end position="1135"/>
    </location>
</feature>
<evidence type="ECO:0000313" key="4">
    <source>
        <dbReference type="EMBL" id="EMS62804.1"/>
    </source>
</evidence>
<feature type="domain" description="Disease resistance R13L4/SHOC-2-like LRR" evidence="3">
    <location>
        <begin position="616"/>
        <end position="798"/>
    </location>
</feature>
<feature type="region of interest" description="Disordered" evidence="2">
    <location>
        <begin position="1267"/>
        <end position="1314"/>
    </location>
</feature>
<feature type="compositionally biased region" description="Polar residues" evidence="2">
    <location>
        <begin position="80"/>
        <end position="94"/>
    </location>
</feature>
<name>M8AP94_TRIUA</name>
<keyword evidence="1" id="KW-0677">Repeat</keyword>
<feature type="region of interest" description="Disordered" evidence="2">
    <location>
        <begin position="1"/>
        <end position="148"/>
    </location>
</feature>
<feature type="compositionally biased region" description="Basic and acidic residues" evidence="2">
    <location>
        <begin position="961"/>
        <end position="976"/>
    </location>
</feature>
<feature type="compositionally biased region" description="Basic and acidic residues" evidence="2">
    <location>
        <begin position="302"/>
        <end position="320"/>
    </location>
</feature>
<feature type="compositionally biased region" description="Pro residues" evidence="2">
    <location>
        <begin position="9"/>
        <end position="21"/>
    </location>
</feature>
<dbReference type="InterPro" id="IPR032675">
    <property type="entry name" value="LRR_dom_sf"/>
</dbReference>
<feature type="region of interest" description="Disordered" evidence="2">
    <location>
        <begin position="1182"/>
        <end position="1201"/>
    </location>
</feature>
<organism evidence="4">
    <name type="scientific">Triticum urartu</name>
    <name type="common">Red wild einkorn</name>
    <name type="synonym">Crithodium urartu</name>
    <dbReference type="NCBI Taxonomy" id="4572"/>
    <lineage>
        <taxon>Eukaryota</taxon>
        <taxon>Viridiplantae</taxon>
        <taxon>Streptophyta</taxon>
        <taxon>Embryophyta</taxon>
        <taxon>Tracheophyta</taxon>
        <taxon>Spermatophyta</taxon>
        <taxon>Magnoliopsida</taxon>
        <taxon>Liliopsida</taxon>
        <taxon>Poales</taxon>
        <taxon>Poaceae</taxon>
        <taxon>BOP clade</taxon>
        <taxon>Pooideae</taxon>
        <taxon>Triticodae</taxon>
        <taxon>Triticeae</taxon>
        <taxon>Triticinae</taxon>
        <taxon>Triticum</taxon>
    </lineage>
</organism>
<sequence length="1387" mass="151742">MAAPGGPAASPPPPPPPPPKPDQAVGDASVTPPPPPETDTAGQTPPPPPQNKTPAGETVSPPQADTQRQTGTGDIAGMSEKTQAPSQETAATTSAEDHLPAPPPPPPPPEEQKQGGTAKDGKDSATANSPRAEERKPGTSRWTRVRSPVLLLLSLFRLRLGKPSQAIEQPKVEDELAAQKEESEGSKRRRHEAEASLSPAGRKEAPPGEPHQTKRRKSLQRTESVRPPEGVVASAGEADANRTPMKKKLHNAFVLVKDTLAWYGRHRSPKNAEKPEEDQSAAEKEKGGETKASTSSPPEEEAGTKSKQDDKTEETTKTKEPSTAAQEEDKEKARRRWERAEVRLEKILEDACTRLTLAEFRKLPNHKQQPHQQCLLTFSVFPLGEQVKKQAVTYWWSTRFNLPSERAGGADGIFSKLSGGGFLEPINNGSTRVIYGCRVNPLVHWMAKRLAREKECADLDDPGGPAFSQPKSEVLCLTAANRARMQKLREEDGLRPRTRPKPSQTKEPPPATQAVGGPSQKLQEDNDSQTQLKPSPSKVPPGGLPSQDQQDETKRDDEMLETAILLIEFERKKVILNIDAHVYRLPEPLLTKLADGLEVLQLGRWGNTDDETYMEVEALESLSAIGKLKNLRYLSVRGLSRLTELPSEVRRLRKLAILDVRGCQNLVKLPSSTVKKLVGLTHLDLTECYMLEHIGRGVAALPELRVFKGFVFGVGKRRRDACRLQHLAKLKKLWKLSVNVTTDANVEQDEMKQLAKLAGLLSLTVTWGERPSILLDSSPKIQKQLQDLLDTWTCLRLPPQLDKLDVRCYPEGKLPLATWLNGNKKLKKLYVRGGEVKELDIPGDNVIETLRLRYLKEFELKWTTDLLPKLNGNTIKCVEVVDKDSKVVKAQTKGKGELNEKEGTEKEKLIPIKKRMKIPVCTVDEHGVWVRDLKEEDAGGQTPGKAEGATGVAKAENGVDDAGKAQKEVKKEEKPSNLKGTQGENEQPAPAKEDNGATDEIKKVDGGDKNHEIVNKDNDIKREAKDEEHDPMKKGPQVHEPNVDGNKVQASNENEELKEVVEKQVSPTLAVDQTAVPTSEGDIKKGAVTDKTHKDKISETKEERQDEPRDAKGQDEPPSKQDTENTDEPQTGPALLISNSTDKCALASHLYKGCLILTIARACFRRSWGTILEHTTDRTYTPRAGLKRRPPGPRARPLDTSMMGPIVDTGEAFGFVGFVLVAEARARRVYPAGRRLHPIPTFFFANTPDPYVVDKHVDVVKVAQHASHDGGDAAVGGDVELPRCSGATARTGNASPTRGKHSSSPPSSPDAFLPSSTSLKFDPVDTIIAASTIQYGLSRLILPRNTKGEKMSGSSLGSAQASAQAWDRAGIGIGGKQDLNVGGTSTE</sequence>
<protein>
    <recommendedName>
        <fullName evidence="3">Disease resistance R13L4/SHOC-2-like LRR domain-containing protein</fullName>
    </recommendedName>
</protein>
<dbReference type="PANTHER" id="PTHR47186:SF54">
    <property type="entry name" value="DISEASE RESISTANCE RPP13-LIKE PROTEIN 4"/>
    <property type="match status" value="1"/>
</dbReference>
<evidence type="ECO:0000259" key="3">
    <source>
        <dbReference type="Pfam" id="PF23598"/>
    </source>
</evidence>
<dbReference type="STRING" id="4572.M8AP94"/>
<dbReference type="SUPFAM" id="SSF52058">
    <property type="entry name" value="L domain-like"/>
    <property type="match status" value="1"/>
</dbReference>